<dbReference type="OrthoDB" id="759053at2"/>
<sequence length="304" mass="35761">MQYLINHLYRYPVSKWKTIQRFGGIISYRKMLAGKQEMIKASTLLPPIISNQKGYKIYFLTGQNYLYQTLFCAFSLKKVSKIPFQFILIDDGSFDQKLINQANEQMPDVKIITKQEVEANLESKLPIKDFPYLHYKRKVYPHIKKLTDIHTIGDETYKLVLDSDMLFWNEPLEMINWLKDPEGCLYMLDTVESYGYDKKLMHDLCGFEIPKLLNVGVFGSNSKNINWSNLENWSQELEYKQGGSYFLEQALSAMLIANEQKTILNKKQYIVNPEDSKSDDEIAKLKHYVDLSKKYYFEKAWKNI</sequence>
<evidence type="ECO:0000313" key="2">
    <source>
        <dbReference type="Proteomes" id="UP000295684"/>
    </source>
</evidence>
<dbReference type="RefSeq" id="WP_132528983.1">
    <property type="nucleotide sequence ID" value="NZ_BMJO01000001.1"/>
</dbReference>
<dbReference type="AlphaFoldDB" id="A0A4R2HM35"/>
<organism evidence="1 2">
    <name type="scientific">Pedobacter psychrotolerans</name>
    <dbReference type="NCBI Taxonomy" id="1843235"/>
    <lineage>
        <taxon>Bacteria</taxon>
        <taxon>Pseudomonadati</taxon>
        <taxon>Bacteroidota</taxon>
        <taxon>Sphingobacteriia</taxon>
        <taxon>Sphingobacteriales</taxon>
        <taxon>Sphingobacteriaceae</taxon>
        <taxon>Pedobacter</taxon>
    </lineage>
</organism>
<dbReference type="EMBL" id="SLWO01000001">
    <property type="protein sequence ID" value="TCO30795.1"/>
    <property type="molecule type" value="Genomic_DNA"/>
</dbReference>
<reference evidence="1 2" key="1">
    <citation type="submission" date="2019-03" db="EMBL/GenBank/DDBJ databases">
        <title>Genomic Encyclopedia of Type Strains, Phase IV (KMG-IV): sequencing the most valuable type-strain genomes for metagenomic binning, comparative biology and taxonomic classification.</title>
        <authorList>
            <person name="Goeker M."/>
        </authorList>
    </citation>
    <scope>NUCLEOTIDE SEQUENCE [LARGE SCALE GENOMIC DNA]</scope>
    <source>
        <strain evidence="1 2">DSM 103236</strain>
    </source>
</reference>
<gene>
    <name evidence="1" type="ORF">EV200_101234</name>
</gene>
<dbReference type="SUPFAM" id="SSF53448">
    <property type="entry name" value="Nucleotide-diphospho-sugar transferases"/>
    <property type="match status" value="1"/>
</dbReference>
<dbReference type="InterPro" id="IPR029044">
    <property type="entry name" value="Nucleotide-diphossugar_trans"/>
</dbReference>
<proteinExistence type="predicted"/>
<evidence type="ECO:0000313" key="1">
    <source>
        <dbReference type="EMBL" id="TCO30795.1"/>
    </source>
</evidence>
<accession>A0A4R2HM35</accession>
<dbReference type="Proteomes" id="UP000295684">
    <property type="component" value="Unassembled WGS sequence"/>
</dbReference>
<evidence type="ECO:0008006" key="3">
    <source>
        <dbReference type="Google" id="ProtNLM"/>
    </source>
</evidence>
<name>A0A4R2HM35_9SPHI</name>
<comment type="caution">
    <text evidence="1">The sequence shown here is derived from an EMBL/GenBank/DDBJ whole genome shotgun (WGS) entry which is preliminary data.</text>
</comment>
<protein>
    <recommendedName>
        <fullName evidence="3">Glycosyl transferase</fullName>
    </recommendedName>
</protein>